<dbReference type="InterPro" id="IPR027417">
    <property type="entry name" value="P-loop_NTPase"/>
</dbReference>
<evidence type="ECO:0000259" key="4">
    <source>
        <dbReference type="PROSITE" id="PS50893"/>
    </source>
</evidence>
<dbReference type="Proteomes" id="UP001138751">
    <property type="component" value="Unassembled WGS sequence"/>
</dbReference>
<dbReference type="GO" id="GO:0042941">
    <property type="term" value="P:D-alanine transmembrane transport"/>
    <property type="evidence" value="ECO:0007669"/>
    <property type="project" value="TreeGrafter"/>
</dbReference>
<evidence type="ECO:0000256" key="2">
    <source>
        <dbReference type="ARBA" id="ARBA00022741"/>
    </source>
</evidence>
<dbReference type="SMART" id="SM00382">
    <property type="entry name" value="AAA"/>
    <property type="match status" value="1"/>
</dbReference>
<evidence type="ECO:0000256" key="1">
    <source>
        <dbReference type="ARBA" id="ARBA00022448"/>
    </source>
</evidence>
<dbReference type="GO" id="GO:1903806">
    <property type="term" value="P:L-isoleucine import across plasma membrane"/>
    <property type="evidence" value="ECO:0007669"/>
    <property type="project" value="TreeGrafter"/>
</dbReference>
<proteinExistence type="predicted"/>
<dbReference type="GO" id="GO:0005886">
    <property type="term" value="C:plasma membrane"/>
    <property type="evidence" value="ECO:0007669"/>
    <property type="project" value="TreeGrafter"/>
</dbReference>
<dbReference type="GO" id="GO:0016887">
    <property type="term" value="F:ATP hydrolysis activity"/>
    <property type="evidence" value="ECO:0007669"/>
    <property type="project" value="InterPro"/>
</dbReference>
<dbReference type="GO" id="GO:0005524">
    <property type="term" value="F:ATP binding"/>
    <property type="evidence" value="ECO:0007669"/>
    <property type="project" value="UniProtKB-KW"/>
</dbReference>
<keyword evidence="2" id="KW-0547">Nucleotide-binding</keyword>
<dbReference type="Pfam" id="PF12399">
    <property type="entry name" value="BCA_ABC_TP_C"/>
    <property type="match status" value="1"/>
</dbReference>
<dbReference type="InterPro" id="IPR003593">
    <property type="entry name" value="AAA+_ATPase"/>
</dbReference>
<organism evidence="5 6">
    <name type="scientific">Neoroseomonas soli</name>
    <dbReference type="NCBI Taxonomy" id="1081025"/>
    <lineage>
        <taxon>Bacteria</taxon>
        <taxon>Pseudomonadati</taxon>
        <taxon>Pseudomonadota</taxon>
        <taxon>Alphaproteobacteria</taxon>
        <taxon>Acetobacterales</taxon>
        <taxon>Acetobacteraceae</taxon>
        <taxon>Neoroseomonas</taxon>
    </lineage>
</organism>
<accession>A0A9X9WWY4</accession>
<keyword evidence="3 5" id="KW-0067">ATP-binding</keyword>
<keyword evidence="1" id="KW-0813">Transport</keyword>
<dbReference type="InterPro" id="IPR051120">
    <property type="entry name" value="ABC_AA/LPS_Transport"/>
</dbReference>
<dbReference type="PANTHER" id="PTHR45772">
    <property type="entry name" value="CONSERVED COMPONENT OF ABC TRANSPORTER FOR NATURAL AMINO ACIDS-RELATED"/>
    <property type="match status" value="1"/>
</dbReference>
<dbReference type="PANTHER" id="PTHR45772:SF7">
    <property type="entry name" value="AMINO ACID ABC TRANSPORTER ATP-BINDING PROTEIN"/>
    <property type="match status" value="1"/>
</dbReference>
<dbReference type="PROSITE" id="PS50893">
    <property type="entry name" value="ABC_TRANSPORTER_2"/>
    <property type="match status" value="1"/>
</dbReference>
<gene>
    <name evidence="5" type="ORF">GXW76_10815</name>
</gene>
<protein>
    <submittedName>
        <fullName evidence="5">ABC transporter ATP-binding protein</fullName>
    </submittedName>
</protein>
<dbReference type="GO" id="GO:1903805">
    <property type="term" value="P:L-valine import across plasma membrane"/>
    <property type="evidence" value="ECO:0007669"/>
    <property type="project" value="TreeGrafter"/>
</dbReference>
<sequence length="257" mass="27802">MRGGRLELQGLRRTFGGVVATDNVSLDFAAGTLSAIIGPNGAGKTTLFHLISGRTKPTAGRVLLDGQDITGLDRQDIVRRGIGRAFQVANLFPSFTVAESLAAAILTHEGRTASLFRAFPPPDIAARAAEVMELCGLADLADVLAKHLSHGDQKLLDIALALALDPKVLLLDEPTAGMGPEERWRMIERVHRLWEARRMTLVFIEHDMDIVFRIAETVRVLRYGSVLAQGTPEEVRRNPAVIEAYLGAEHALEGGAA</sequence>
<dbReference type="PROSITE" id="PS00211">
    <property type="entry name" value="ABC_TRANSPORTER_1"/>
    <property type="match status" value="1"/>
</dbReference>
<evidence type="ECO:0000256" key="3">
    <source>
        <dbReference type="ARBA" id="ARBA00022840"/>
    </source>
</evidence>
<reference evidence="5" key="1">
    <citation type="submission" date="2020-01" db="EMBL/GenBank/DDBJ databases">
        <authorList>
            <person name="Rat A."/>
        </authorList>
    </citation>
    <scope>NUCLEOTIDE SEQUENCE</scope>
    <source>
        <strain evidence="5">LMG 31231</strain>
    </source>
</reference>
<dbReference type="Gene3D" id="3.40.50.300">
    <property type="entry name" value="P-loop containing nucleotide triphosphate hydrolases"/>
    <property type="match status" value="1"/>
</dbReference>
<dbReference type="AlphaFoldDB" id="A0A9X9WWY4"/>
<dbReference type="Pfam" id="PF00005">
    <property type="entry name" value="ABC_tran"/>
    <property type="match status" value="1"/>
</dbReference>
<dbReference type="InterPro" id="IPR017871">
    <property type="entry name" value="ABC_transporter-like_CS"/>
</dbReference>
<comment type="caution">
    <text evidence="5">The sequence shown here is derived from an EMBL/GenBank/DDBJ whole genome shotgun (WGS) entry which is preliminary data.</text>
</comment>
<evidence type="ECO:0000313" key="6">
    <source>
        <dbReference type="Proteomes" id="UP001138751"/>
    </source>
</evidence>
<dbReference type="InterPro" id="IPR032823">
    <property type="entry name" value="BCA_ABC_TP_C"/>
</dbReference>
<dbReference type="GO" id="GO:0015808">
    <property type="term" value="P:L-alanine transport"/>
    <property type="evidence" value="ECO:0007669"/>
    <property type="project" value="TreeGrafter"/>
</dbReference>
<feature type="domain" description="ABC transporter" evidence="4">
    <location>
        <begin position="6"/>
        <end position="248"/>
    </location>
</feature>
<dbReference type="GO" id="GO:0015192">
    <property type="term" value="F:L-phenylalanine transmembrane transporter activity"/>
    <property type="evidence" value="ECO:0007669"/>
    <property type="project" value="TreeGrafter"/>
</dbReference>
<keyword evidence="6" id="KW-1185">Reference proteome</keyword>
<evidence type="ECO:0000313" key="5">
    <source>
        <dbReference type="EMBL" id="MBR0671663.1"/>
    </source>
</evidence>
<dbReference type="InterPro" id="IPR003439">
    <property type="entry name" value="ABC_transporter-like_ATP-bd"/>
</dbReference>
<dbReference type="GO" id="GO:0005304">
    <property type="term" value="F:L-valine transmembrane transporter activity"/>
    <property type="evidence" value="ECO:0007669"/>
    <property type="project" value="TreeGrafter"/>
</dbReference>
<dbReference type="SUPFAM" id="SSF52540">
    <property type="entry name" value="P-loop containing nucleoside triphosphate hydrolases"/>
    <property type="match status" value="1"/>
</dbReference>
<reference evidence="5" key="2">
    <citation type="journal article" date="2021" name="Syst. Appl. Microbiol.">
        <title>Roseomonas hellenica sp. nov., isolated from roots of wild-growing Alkanna tinctoria.</title>
        <authorList>
            <person name="Rat A."/>
            <person name="Naranjo H.D."/>
            <person name="Lebbe L."/>
            <person name="Cnockaert M."/>
            <person name="Krigas N."/>
            <person name="Grigoriadou K."/>
            <person name="Maloupa E."/>
            <person name="Willems A."/>
        </authorList>
    </citation>
    <scope>NUCLEOTIDE SEQUENCE</scope>
    <source>
        <strain evidence="5">LMG 31231</strain>
    </source>
</reference>
<name>A0A9X9WWY4_9PROT</name>
<dbReference type="GO" id="GO:0015188">
    <property type="term" value="F:L-isoleucine transmembrane transporter activity"/>
    <property type="evidence" value="ECO:0007669"/>
    <property type="project" value="TreeGrafter"/>
</dbReference>
<dbReference type="RefSeq" id="WP_211862036.1">
    <property type="nucleotide sequence ID" value="NZ_JAAEDM010000023.1"/>
</dbReference>
<dbReference type="CDD" id="cd03219">
    <property type="entry name" value="ABC_Mj1267_LivG_branched"/>
    <property type="match status" value="1"/>
</dbReference>
<dbReference type="EMBL" id="JAAEDM010000023">
    <property type="protein sequence ID" value="MBR0671663.1"/>
    <property type="molecule type" value="Genomic_DNA"/>
</dbReference>